<dbReference type="AlphaFoldDB" id="A0A1C7P4M4"/>
<evidence type="ECO:0000313" key="1">
    <source>
        <dbReference type="EMBL" id="OBZ94644.1"/>
    </source>
</evidence>
<evidence type="ECO:0000313" key="2">
    <source>
        <dbReference type="Proteomes" id="UP000093111"/>
    </source>
</evidence>
<dbReference type="EMBL" id="LGLV01000009">
    <property type="protein sequence ID" value="OBZ94644.1"/>
    <property type="molecule type" value="Genomic_DNA"/>
</dbReference>
<accession>A0A1C7P4M4</accession>
<dbReference type="PROSITE" id="PS51257">
    <property type="entry name" value="PROKAR_LIPOPROTEIN"/>
    <property type="match status" value="1"/>
</dbReference>
<name>A0A1C7P4M4_9HYPH</name>
<dbReference type="PATRIC" id="fig|1612624.7.peg.5092"/>
<dbReference type="Proteomes" id="UP000093111">
    <property type="component" value="Unassembled WGS sequence"/>
</dbReference>
<protein>
    <recommendedName>
        <fullName evidence="3">DUF3313 domain-containing protein</fullName>
    </recommendedName>
</protein>
<gene>
    <name evidence="1" type="ORF">ADU59_15830</name>
</gene>
<evidence type="ECO:0008006" key="3">
    <source>
        <dbReference type="Google" id="ProtNLM"/>
    </source>
</evidence>
<comment type="caution">
    <text evidence="1">The sequence shown here is derived from an EMBL/GenBank/DDBJ whole genome shotgun (WGS) entry which is preliminary data.</text>
</comment>
<dbReference type="RefSeq" id="WP_068955094.1">
    <property type="nucleotide sequence ID" value="NZ_LGLV01000009.1"/>
</dbReference>
<keyword evidence="2" id="KW-1185">Reference proteome</keyword>
<dbReference type="OrthoDB" id="7629881at2"/>
<dbReference type="InterPro" id="IPR021747">
    <property type="entry name" value="DUF3313"/>
</dbReference>
<proteinExistence type="predicted"/>
<sequence length="277" mass="28593">MPRLKIAGVGLPLLLLISGCTSVPLKEGGTLTSYNQLSPAKGKFTKSRTFVDAQGLAAVKTVSILPSIFSFEAASRIKTVQDRSLVTNALDRAVCVALSDKYQLVPAGQPADLTVRAVVTDIVPTNKTMAGVSTAVSLGSSVALPVGIPRLPAGLGGLAVEAEALDPMGAQRAAVIWSKGANSITNSARVSEVGDAYSLAANFGTYFSRMLVAGKEPKGLDLSLPSGQRMKSAMGGKPKYAACDAFGRARGLAGMVADKFGAPPQWTDKKAKATPQS</sequence>
<reference evidence="1 2" key="1">
    <citation type="journal article" date="2016" name="Syst. Appl. Microbiol.">
        <title>Pararhizobium polonicum sp. nov. isolated from tumors on stone fruit rootstocks.</title>
        <authorList>
            <person name="Pulawska J."/>
            <person name="Kuzmanovic N."/>
            <person name="Willems A."/>
            <person name="Pothier J.F."/>
        </authorList>
    </citation>
    <scope>NUCLEOTIDE SEQUENCE [LARGE SCALE GENOMIC DNA]</scope>
    <source>
        <strain evidence="1 2">F5.1</strain>
    </source>
</reference>
<organism evidence="1 2">
    <name type="scientific">Pararhizobium polonicum</name>
    <dbReference type="NCBI Taxonomy" id="1612624"/>
    <lineage>
        <taxon>Bacteria</taxon>
        <taxon>Pseudomonadati</taxon>
        <taxon>Pseudomonadota</taxon>
        <taxon>Alphaproteobacteria</taxon>
        <taxon>Hyphomicrobiales</taxon>
        <taxon>Rhizobiaceae</taxon>
        <taxon>Rhizobium/Agrobacterium group</taxon>
        <taxon>Pararhizobium</taxon>
    </lineage>
</organism>
<dbReference type="Pfam" id="PF11769">
    <property type="entry name" value="DUF3313"/>
    <property type="match status" value="1"/>
</dbReference>